<proteinExistence type="predicted"/>
<dbReference type="AlphaFoldDB" id="A0AB39DKL4"/>
<accession>A0AB39DKL4</accession>
<sequence length="156" mass="17527">MKLDRDLQREILKTLEKTYPASMGHADWERLVLEYGDEQFRANCLYLDAHGLLTWDHGMGGVSVYITHKGLDFLADDGGLSAILGVVTIRLHDDQIRLLLEARIQGSDAPEEEKRKWLDQLRGIPADATKHLVHKLIDAGLAQWPTVLSAMQTLAT</sequence>
<gene>
    <name evidence="1" type="ORF">ABRZ00_12865</name>
</gene>
<name>A0AB39DKL4_9BURK</name>
<dbReference type="KEGG" id="cgin:ABRZ00_12865"/>
<reference evidence="1" key="1">
    <citation type="submission" date="2024-05" db="EMBL/GenBank/DDBJ databases">
        <authorList>
            <person name="Luo Y.-C."/>
            <person name="Nicholds J."/>
            <person name="Mortimer T."/>
            <person name="Maboni G."/>
        </authorList>
    </citation>
    <scope>NUCLEOTIDE SEQUENCE</scope>
    <source>
        <strain evidence="1">150221</strain>
    </source>
</reference>
<dbReference type="RefSeq" id="WP_368647747.1">
    <property type="nucleotide sequence ID" value="NZ_CP158257.1"/>
</dbReference>
<protein>
    <submittedName>
        <fullName evidence="1">Uncharacterized protein</fullName>
    </submittedName>
</protein>
<dbReference type="EMBL" id="CP158257">
    <property type="protein sequence ID" value="XDJ55414.1"/>
    <property type="molecule type" value="Genomic_DNA"/>
</dbReference>
<dbReference type="GeneID" id="93068441"/>
<evidence type="ECO:0000313" key="1">
    <source>
        <dbReference type="EMBL" id="XDJ55414.1"/>
    </source>
</evidence>
<organism evidence="1">
    <name type="scientific">Castellaniella ginsengisoli</name>
    <dbReference type="NCBI Taxonomy" id="546114"/>
    <lineage>
        <taxon>Bacteria</taxon>
        <taxon>Pseudomonadati</taxon>
        <taxon>Pseudomonadota</taxon>
        <taxon>Betaproteobacteria</taxon>
        <taxon>Burkholderiales</taxon>
        <taxon>Alcaligenaceae</taxon>
        <taxon>Castellaniella</taxon>
    </lineage>
</organism>